<dbReference type="RefSeq" id="WP_077835983.1">
    <property type="nucleotide sequence ID" value="NZ_CP096983.1"/>
</dbReference>
<gene>
    <name evidence="8" type="primary">pomA</name>
    <name evidence="8" type="ORF">CROST_005930</name>
</gene>
<dbReference type="EMBL" id="CP096983">
    <property type="protein sequence ID" value="URZ09885.1"/>
    <property type="molecule type" value="Genomic_DNA"/>
</dbReference>
<keyword evidence="3" id="KW-0812">Transmembrane</keyword>
<dbReference type="Pfam" id="PF01618">
    <property type="entry name" value="MotA_ExbB"/>
    <property type="match status" value="1"/>
</dbReference>
<name>A0A1S8LPN8_9CLOT</name>
<dbReference type="GO" id="GO:0006935">
    <property type="term" value="P:chemotaxis"/>
    <property type="evidence" value="ECO:0007669"/>
    <property type="project" value="InterPro"/>
</dbReference>
<dbReference type="GO" id="GO:0071978">
    <property type="term" value="P:bacterial-type flagellum-dependent swarming motility"/>
    <property type="evidence" value="ECO:0007669"/>
    <property type="project" value="InterPro"/>
</dbReference>
<evidence type="ECO:0000313" key="9">
    <source>
        <dbReference type="Proteomes" id="UP000190951"/>
    </source>
</evidence>
<protein>
    <submittedName>
        <fullName evidence="8">Chemotaxis protein PomA</fullName>
    </submittedName>
</protein>
<evidence type="ECO:0000256" key="4">
    <source>
        <dbReference type="ARBA" id="ARBA00022779"/>
    </source>
</evidence>
<dbReference type="Pfam" id="PF20560">
    <property type="entry name" value="MotA_N"/>
    <property type="match status" value="1"/>
</dbReference>
<dbReference type="InterPro" id="IPR046786">
    <property type="entry name" value="MotA_N"/>
</dbReference>
<dbReference type="GO" id="GO:0015031">
    <property type="term" value="P:protein transport"/>
    <property type="evidence" value="ECO:0007669"/>
    <property type="project" value="UniProtKB-KW"/>
</dbReference>
<keyword evidence="4" id="KW-0283">Flagellar rotation</keyword>
<keyword evidence="5" id="KW-1133">Transmembrane helix</keyword>
<dbReference type="InterPro" id="IPR002898">
    <property type="entry name" value="MotA_ExbB_proton_chnl"/>
</dbReference>
<comment type="similarity">
    <text evidence="7">Belongs to the exbB/tolQ family.</text>
</comment>
<keyword evidence="7" id="KW-0813">Transport</keyword>
<dbReference type="STRING" id="84029.CROST_01910"/>
<sequence length="262" mass="27941">MDSIIFVLVAVVAVILGFVLDGGSVTHLLHGSPAIIVFGGTIGAVCTSFPFADIKKIGSVVKVVFSKPKTDLPALIAYFKQIAFKTRKEGLLSIEEMISEEGVDPFIKKGLQMVVDGIEPQTVKDTLELSVELIEERHKVGADIFQAAGGFAPTLGIIGTVCSLVVVLGNLSSDTSQLGESISSAFLATLYGISSANLICLPIASKLKRLNAMEIQEKSLVIEAILCIQEGINPNTLDEKLKGFLDKKQLQQYENMSGGEGE</sequence>
<evidence type="ECO:0000256" key="7">
    <source>
        <dbReference type="RuleBase" id="RU004057"/>
    </source>
</evidence>
<evidence type="ECO:0000256" key="1">
    <source>
        <dbReference type="ARBA" id="ARBA00004651"/>
    </source>
</evidence>
<evidence type="ECO:0000313" key="8">
    <source>
        <dbReference type="EMBL" id="URZ09885.1"/>
    </source>
</evidence>
<proteinExistence type="inferred from homology"/>
<accession>A0A1S8LPN8</accession>
<organism evidence="8 9">
    <name type="scientific">Clostridium felsineum</name>
    <dbReference type="NCBI Taxonomy" id="36839"/>
    <lineage>
        <taxon>Bacteria</taxon>
        <taxon>Bacillati</taxon>
        <taxon>Bacillota</taxon>
        <taxon>Clostridia</taxon>
        <taxon>Eubacteriales</taxon>
        <taxon>Clostridiaceae</taxon>
        <taxon>Clostridium</taxon>
    </lineage>
</organism>
<dbReference type="AlphaFoldDB" id="A0A1S8LPN8"/>
<dbReference type="Proteomes" id="UP000190951">
    <property type="component" value="Chromosome"/>
</dbReference>
<dbReference type="KEGG" id="crw:CROST_005930"/>
<comment type="subcellular location">
    <subcellularLocation>
        <location evidence="1">Cell membrane</location>
        <topology evidence="1">Multi-pass membrane protein</topology>
    </subcellularLocation>
    <subcellularLocation>
        <location evidence="7">Membrane</location>
        <topology evidence="7">Multi-pass membrane protein</topology>
    </subcellularLocation>
</comment>
<dbReference type="PANTHER" id="PTHR30433">
    <property type="entry name" value="CHEMOTAXIS PROTEIN MOTA"/>
    <property type="match status" value="1"/>
</dbReference>
<keyword evidence="9" id="KW-1185">Reference proteome</keyword>
<evidence type="ECO:0000256" key="3">
    <source>
        <dbReference type="ARBA" id="ARBA00022692"/>
    </source>
</evidence>
<evidence type="ECO:0000256" key="6">
    <source>
        <dbReference type="ARBA" id="ARBA00023136"/>
    </source>
</evidence>
<dbReference type="InterPro" id="IPR047055">
    <property type="entry name" value="MotA-like"/>
</dbReference>
<dbReference type="PANTHER" id="PTHR30433:SF3">
    <property type="entry name" value="MOTILITY PROTEIN A"/>
    <property type="match status" value="1"/>
</dbReference>
<keyword evidence="7" id="KW-0653">Protein transport</keyword>
<keyword evidence="6" id="KW-0472">Membrane</keyword>
<dbReference type="GO" id="GO:0005886">
    <property type="term" value="C:plasma membrane"/>
    <property type="evidence" value="ECO:0007669"/>
    <property type="project" value="UniProtKB-SubCell"/>
</dbReference>
<evidence type="ECO:0000256" key="5">
    <source>
        <dbReference type="ARBA" id="ARBA00022989"/>
    </source>
</evidence>
<keyword evidence="2" id="KW-1003">Cell membrane</keyword>
<evidence type="ECO:0000256" key="2">
    <source>
        <dbReference type="ARBA" id="ARBA00022475"/>
    </source>
</evidence>
<reference evidence="8 9" key="1">
    <citation type="submission" date="2022-04" db="EMBL/GenBank/DDBJ databases">
        <title>Genome sequence of C. roseum typestrain.</title>
        <authorList>
            <person name="Poehlein A."/>
            <person name="Schoch T."/>
            <person name="Duerre P."/>
            <person name="Daniel R."/>
        </authorList>
    </citation>
    <scope>NUCLEOTIDE SEQUENCE [LARGE SCALE GENOMIC DNA]</scope>
    <source>
        <strain evidence="8 9">DSM 7320</strain>
    </source>
</reference>